<dbReference type="Proteomes" id="UP000287519">
    <property type="component" value="Unassembled WGS sequence"/>
</dbReference>
<feature type="transmembrane region" description="Helical" evidence="5">
    <location>
        <begin position="14"/>
        <end position="39"/>
    </location>
</feature>
<dbReference type="Pfam" id="PF01794">
    <property type="entry name" value="Ferric_reduct"/>
    <property type="match status" value="1"/>
</dbReference>
<evidence type="ECO:0000256" key="2">
    <source>
        <dbReference type="ARBA" id="ARBA00022692"/>
    </source>
</evidence>
<keyword evidence="3 5" id="KW-1133">Transmembrane helix</keyword>
<dbReference type="EMBL" id="BHYM01000079">
    <property type="protein sequence ID" value="GCE43662.1"/>
    <property type="molecule type" value="Genomic_DNA"/>
</dbReference>
<evidence type="ECO:0000256" key="3">
    <source>
        <dbReference type="ARBA" id="ARBA00022989"/>
    </source>
</evidence>
<evidence type="ECO:0000313" key="8">
    <source>
        <dbReference type="Proteomes" id="UP000287519"/>
    </source>
</evidence>
<feature type="transmembrane region" description="Helical" evidence="5">
    <location>
        <begin position="132"/>
        <end position="150"/>
    </location>
</feature>
<keyword evidence="8" id="KW-1185">Reference proteome</keyword>
<evidence type="ECO:0000313" key="7">
    <source>
        <dbReference type="EMBL" id="GCE43662.1"/>
    </source>
</evidence>
<dbReference type="InterPro" id="IPR013130">
    <property type="entry name" value="Fe3_Rdtase_TM_dom"/>
</dbReference>
<keyword evidence="2 5" id="KW-0812">Transmembrane</keyword>
<organism evidence="7 8">
    <name type="scientific">Rhodococcus wratislaviensis</name>
    <name type="common">Tsukamurella wratislaviensis</name>
    <dbReference type="NCBI Taxonomy" id="44752"/>
    <lineage>
        <taxon>Bacteria</taxon>
        <taxon>Bacillati</taxon>
        <taxon>Actinomycetota</taxon>
        <taxon>Actinomycetes</taxon>
        <taxon>Mycobacteriales</taxon>
        <taxon>Nocardiaceae</taxon>
        <taxon>Rhodococcus</taxon>
    </lineage>
</organism>
<keyword evidence="4 5" id="KW-0472">Membrane</keyword>
<feature type="transmembrane region" description="Helical" evidence="5">
    <location>
        <begin position="60"/>
        <end position="78"/>
    </location>
</feature>
<name>A0A402CJ90_RHOWR</name>
<reference evidence="7 8" key="1">
    <citation type="submission" date="2018-11" db="EMBL/GenBank/DDBJ databases">
        <title>Microbial catabolism of amino acid.</title>
        <authorList>
            <person name="Hibi M."/>
            <person name="Ogawa J."/>
        </authorList>
    </citation>
    <scope>NUCLEOTIDE SEQUENCE [LARGE SCALE GENOMIC DNA]</scope>
    <source>
        <strain evidence="7 8">C31-06</strain>
    </source>
</reference>
<evidence type="ECO:0000259" key="6">
    <source>
        <dbReference type="Pfam" id="PF01794"/>
    </source>
</evidence>
<dbReference type="AlphaFoldDB" id="A0A402CJ90"/>
<feature type="domain" description="Ferric oxidoreductase" evidence="6">
    <location>
        <begin position="22"/>
        <end position="143"/>
    </location>
</feature>
<feature type="transmembrane region" description="Helical" evidence="5">
    <location>
        <begin position="156"/>
        <end position="177"/>
    </location>
</feature>
<sequence length="195" mass="21091">MQGRLMTPAELDQALWALGRGAGITALVLLTVAVATGIVTRSGRPLGPWPRFGVSELHRTAALLGTALVGIHLLTLLADPHAQLRLVDFVVPFLGVYRPFWLGLGTLAVDLLAAVVVTSVLRHRLGPRPFRLVHWAAYGLWPIALIHGLGNGTDSGRPWLLAVAALCTCAVAGSVAWRVRRDFVEYDQVRARTTR</sequence>
<gene>
    <name evidence="7" type="ORF">Rhow_007892</name>
</gene>
<evidence type="ECO:0000256" key="5">
    <source>
        <dbReference type="SAM" id="Phobius"/>
    </source>
</evidence>
<feature type="transmembrane region" description="Helical" evidence="5">
    <location>
        <begin position="98"/>
        <end position="120"/>
    </location>
</feature>
<proteinExistence type="predicted"/>
<comment type="caution">
    <text evidence="7">The sequence shown here is derived from an EMBL/GenBank/DDBJ whole genome shotgun (WGS) entry which is preliminary data.</text>
</comment>
<accession>A0A402CJ90</accession>
<evidence type="ECO:0000256" key="1">
    <source>
        <dbReference type="ARBA" id="ARBA00004141"/>
    </source>
</evidence>
<comment type="subcellular location">
    <subcellularLocation>
        <location evidence="1">Membrane</location>
        <topology evidence="1">Multi-pass membrane protein</topology>
    </subcellularLocation>
</comment>
<protein>
    <recommendedName>
        <fullName evidence="6">Ferric oxidoreductase domain-containing protein</fullName>
    </recommendedName>
</protein>
<evidence type="ECO:0000256" key="4">
    <source>
        <dbReference type="ARBA" id="ARBA00023136"/>
    </source>
</evidence>